<keyword evidence="3" id="KW-0560">Oxidoreductase</keyword>
<evidence type="ECO:0000313" key="9">
    <source>
        <dbReference type="EMBL" id="RPB07916.1"/>
    </source>
</evidence>
<evidence type="ECO:0000256" key="3">
    <source>
        <dbReference type="ARBA" id="ARBA00023002"/>
    </source>
</evidence>
<reference evidence="9 10" key="1">
    <citation type="journal article" date="2018" name="Nat. Ecol. Evol.">
        <title>Pezizomycetes genomes reveal the molecular basis of ectomycorrhizal truffle lifestyle.</title>
        <authorList>
            <person name="Murat C."/>
            <person name="Payen T."/>
            <person name="Noel B."/>
            <person name="Kuo A."/>
            <person name="Morin E."/>
            <person name="Chen J."/>
            <person name="Kohler A."/>
            <person name="Krizsan K."/>
            <person name="Balestrini R."/>
            <person name="Da Silva C."/>
            <person name="Montanini B."/>
            <person name="Hainaut M."/>
            <person name="Levati E."/>
            <person name="Barry K.W."/>
            <person name="Belfiori B."/>
            <person name="Cichocki N."/>
            <person name="Clum A."/>
            <person name="Dockter R.B."/>
            <person name="Fauchery L."/>
            <person name="Guy J."/>
            <person name="Iotti M."/>
            <person name="Le Tacon F."/>
            <person name="Lindquist E.A."/>
            <person name="Lipzen A."/>
            <person name="Malagnac F."/>
            <person name="Mello A."/>
            <person name="Molinier V."/>
            <person name="Miyauchi S."/>
            <person name="Poulain J."/>
            <person name="Riccioni C."/>
            <person name="Rubini A."/>
            <person name="Sitrit Y."/>
            <person name="Splivallo R."/>
            <person name="Traeger S."/>
            <person name="Wang M."/>
            <person name="Zifcakova L."/>
            <person name="Wipf D."/>
            <person name="Zambonelli A."/>
            <person name="Paolocci F."/>
            <person name="Nowrousian M."/>
            <person name="Ottonello S."/>
            <person name="Baldrian P."/>
            <person name="Spatafora J.W."/>
            <person name="Henrissat B."/>
            <person name="Nagy L.G."/>
            <person name="Aury J.M."/>
            <person name="Wincker P."/>
            <person name="Grigoriev I.V."/>
            <person name="Bonfante P."/>
            <person name="Martin F.M."/>
        </authorList>
    </citation>
    <scope>NUCLEOTIDE SEQUENCE [LARGE SCALE GENOMIC DNA]</scope>
    <source>
        <strain evidence="9 10">CCBAS932</strain>
    </source>
</reference>
<dbReference type="OrthoDB" id="659at2759"/>
<keyword evidence="4" id="KW-0408">Iron</keyword>
<keyword evidence="2" id="KW-0808">Transferase</keyword>
<feature type="domain" description="Sulfatase-modifying factor enzyme-like" evidence="6">
    <location>
        <begin position="578"/>
        <end position="880"/>
    </location>
</feature>
<dbReference type="EMBL" id="ML119172">
    <property type="protein sequence ID" value="RPB07916.1"/>
    <property type="molecule type" value="Genomic_DNA"/>
</dbReference>
<dbReference type="Pfam" id="PF03781">
    <property type="entry name" value="FGE-sulfatase"/>
    <property type="match status" value="1"/>
</dbReference>
<evidence type="ECO:0000256" key="1">
    <source>
        <dbReference type="ARBA" id="ARBA00022603"/>
    </source>
</evidence>
<evidence type="ECO:0000259" key="6">
    <source>
        <dbReference type="Pfam" id="PF03781"/>
    </source>
</evidence>
<feature type="domain" description="DinB-like" evidence="8">
    <location>
        <begin position="373"/>
        <end position="513"/>
    </location>
</feature>
<dbReference type="Pfam" id="PF12867">
    <property type="entry name" value="DinB_2"/>
    <property type="match status" value="1"/>
</dbReference>
<accession>A0A3N4KBN8</accession>
<dbReference type="Gene3D" id="3.90.1580.10">
    <property type="entry name" value="paralog of FGE (formylglycine-generating enzyme)"/>
    <property type="match status" value="1"/>
</dbReference>
<dbReference type="InterPro" id="IPR034660">
    <property type="entry name" value="DinB/YfiT-like"/>
</dbReference>
<dbReference type="PANTHER" id="PTHR43397:SF1">
    <property type="entry name" value="ERGOTHIONEINE BIOSYNTHESIS PROTEIN 1"/>
    <property type="match status" value="1"/>
</dbReference>
<dbReference type="InterPro" id="IPR024775">
    <property type="entry name" value="DinB-like"/>
</dbReference>
<evidence type="ECO:0000313" key="10">
    <source>
        <dbReference type="Proteomes" id="UP000277580"/>
    </source>
</evidence>
<evidence type="ECO:0000256" key="2">
    <source>
        <dbReference type="ARBA" id="ARBA00022679"/>
    </source>
</evidence>
<dbReference type="Proteomes" id="UP000277580">
    <property type="component" value="Unassembled WGS sequence"/>
</dbReference>
<dbReference type="GO" id="GO:0008168">
    <property type="term" value="F:methyltransferase activity"/>
    <property type="evidence" value="ECO:0007669"/>
    <property type="project" value="UniProtKB-KW"/>
</dbReference>
<sequence length="883" mass="98979">MGAFNERNGFGRENEVEILDIRVNKGGLESSLKDDIVAGLKKEAGEKTLPTLLLYDDRGLKLFEEITYLDEYYLTNTEIGILEKYADNMAERIEDGGVVIELGSGNLRKVNILLHALDRLGKKITYYALDLDRSELVRTLQLIPAGTFKNVRCVGLHGTYDDGKAWLKSSATANDKSRCILWLGSSAGNFNLRGVAEFLKEWAADALRVGKPDCMLVGLDGCKDAEKVKLAYNDPKGISRDFTLNGLWHANSVMEKEHFVPGEWEFVGEWNAEEGRHQAFYEALKDIAFDGALEGVMVKKGERINVEYSYKFDENESHLLWEHAGLADGARWSNDAGDYYLHMLYKPRFNFPLGPPSLYAPSPTPTVSEWTELWAAWDTVTLGMIPKDKLLTKPIDLRNPCIFYIGHIPAFLDLQVSRASDGKMTSPGQKYQDIFQRGIDPDVDDPNQCHKHSEIPASWPELDEILDYSRRVRARTLALYGTDGVARVDSRFPKLQRALWLSFEHEAMHLETLLYMLLQSDYTLPPPGVVKPDFVSGREWEVRRGANAKNADKWTEIPKTIISVGIDDHETHTSNGSAGNGDCGYQQRYFGWDNEKPVRRGIEVPAFKVRSHPITNEEYAKYLHAQSSNNIPASWTFSGPKSNGATYQNGNGIIHHNGNGATYQNGNGTSHQNGNGTASSFEHFLSSFSVKTVFGPVPLKLTREWPVMASYDELLGCAKWMGGRIPTADEVRALYEYAESLDVAEKTLGKRIDAVNGHLINNGVRESPPNPSSTFADIRGNNVGFKFWHPTSVIPSAGGAPLGRSATGGAWEWTSTVLERHEGFKEDEMYPEYTADFFDGKHNVMLGGSWATHPRIAGRRSFVNWYQRNYKYTWATARIVALE</sequence>
<dbReference type="InterPro" id="IPR016187">
    <property type="entry name" value="CTDL_fold"/>
</dbReference>
<evidence type="ECO:0008006" key="11">
    <source>
        <dbReference type="Google" id="ProtNLM"/>
    </source>
</evidence>
<keyword evidence="1" id="KW-0489">Methyltransferase</keyword>
<proteinExistence type="predicted"/>
<dbReference type="Gene3D" id="3.40.50.150">
    <property type="entry name" value="Vaccinia Virus protein VP39"/>
    <property type="match status" value="1"/>
</dbReference>
<gene>
    <name evidence="9" type="ORF">P167DRAFT_529331</name>
</gene>
<dbReference type="STRING" id="1392247.A0A3N4KBN8"/>
<dbReference type="InterPro" id="IPR029063">
    <property type="entry name" value="SAM-dependent_MTases_sf"/>
</dbReference>
<name>A0A3N4KBN8_9PEZI</name>
<evidence type="ECO:0000256" key="5">
    <source>
        <dbReference type="ARBA" id="ARBA00037882"/>
    </source>
</evidence>
<dbReference type="PANTHER" id="PTHR43397">
    <property type="entry name" value="ERGOTHIONEINE BIOSYNTHESIS PROTEIN 1"/>
    <property type="match status" value="1"/>
</dbReference>
<evidence type="ECO:0000259" key="8">
    <source>
        <dbReference type="Pfam" id="PF12867"/>
    </source>
</evidence>
<protein>
    <recommendedName>
        <fullName evidence="11">DUF323 domain-containing protein</fullName>
    </recommendedName>
</protein>
<comment type="pathway">
    <text evidence="5">Amino-acid biosynthesis; ergothioneine biosynthesis.</text>
</comment>
<dbReference type="InParanoid" id="A0A3N4KBN8"/>
<dbReference type="Pfam" id="PF10017">
    <property type="entry name" value="Methyltransf_33"/>
    <property type="match status" value="1"/>
</dbReference>
<organism evidence="9 10">
    <name type="scientific">Morchella conica CCBAS932</name>
    <dbReference type="NCBI Taxonomy" id="1392247"/>
    <lineage>
        <taxon>Eukaryota</taxon>
        <taxon>Fungi</taxon>
        <taxon>Dikarya</taxon>
        <taxon>Ascomycota</taxon>
        <taxon>Pezizomycotina</taxon>
        <taxon>Pezizomycetes</taxon>
        <taxon>Pezizales</taxon>
        <taxon>Morchellaceae</taxon>
        <taxon>Morchella</taxon>
    </lineage>
</organism>
<dbReference type="AlphaFoldDB" id="A0A3N4KBN8"/>
<evidence type="ECO:0000259" key="7">
    <source>
        <dbReference type="Pfam" id="PF10017"/>
    </source>
</evidence>
<dbReference type="InterPro" id="IPR017805">
    <property type="entry name" value="SAM_MeTrfase_EasF-type_put"/>
</dbReference>
<feature type="domain" description="Histidine-specific methyltransferase SAM-dependent" evidence="7">
    <location>
        <begin position="33"/>
        <end position="344"/>
    </location>
</feature>
<dbReference type="GO" id="GO:0032259">
    <property type="term" value="P:methylation"/>
    <property type="evidence" value="ECO:0007669"/>
    <property type="project" value="UniProtKB-KW"/>
</dbReference>
<evidence type="ECO:0000256" key="4">
    <source>
        <dbReference type="ARBA" id="ARBA00023004"/>
    </source>
</evidence>
<dbReference type="InterPro" id="IPR019257">
    <property type="entry name" value="MeTrfase_dom"/>
</dbReference>
<dbReference type="InterPro" id="IPR051128">
    <property type="entry name" value="EgtD_Methyltrsf_superfamily"/>
</dbReference>
<keyword evidence="10" id="KW-1185">Reference proteome</keyword>
<dbReference type="InterPro" id="IPR005532">
    <property type="entry name" value="SUMF_dom"/>
</dbReference>
<dbReference type="SUPFAM" id="SSF56436">
    <property type="entry name" value="C-type lectin-like"/>
    <property type="match status" value="1"/>
</dbReference>
<dbReference type="SUPFAM" id="SSF109854">
    <property type="entry name" value="DinB/YfiT-like putative metalloenzymes"/>
    <property type="match status" value="1"/>
</dbReference>
<dbReference type="NCBIfam" id="TIGR03439">
    <property type="entry name" value="methyl_EasF"/>
    <property type="match status" value="1"/>
</dbReference>
<dbReference type="InterPro" id="IPR042095">
    <property type="entry name" value="SUMF_sf"/>
</dbReference>